<dbReference type="AlphaFoldDB" id="A0AAP8NMS7"/>
<comment type="caution">
    <text evidence="11">The sequence shown here is derived from an EMBL/GenBank/DDBJ whole genome shotgun (WGS) entry which is preliminary data.</text>
</comment>
<keyword evidence="5 10" id="KW-0169">Cobalamin biosynthesis</keyword>
<evidence type="ECO:0000256" key="5">
    <source>
        <dbReference type="ARBA" id="ARBA00022573"/>
    </source>
</evidence>
<dbReference type="HAMAP" id="MF_00230">
    <property type="entry name" value="CobT"/>
    <property type="match status" value="1"/>
</dbReference>
<protein>
    <recommendedName>
        <fullName evidence="4 10">Nicotinate-nucleotide--dimethylbenzimidazole phosphoribosyltransferase</fullName>
        <shortName evidence="10">NN:DBI PRT</shortName>
        <ecNumber evidence="3 10">2.4.2.21</ecNumber>
    </recommendedName>
    <alternativeName>
        <fullName evidence="8 10">N(1)-alpha-phosphoribosyltransferase</fullName>
    </alternativeName>
</protein>
<dbReference type="PANTHER" id="PTHR43463">
    <property type="entry name" value="NICOTINATE-NUCLEOTIDE--DIMETHYLBENZIMIDAZOLE PHOSPHORIBOSYLTRANSFERASE"/>
    <property type="match status" value="1"/>
</dbReference>
<accession>A0AAP8NMS7</accession>
<comment type="catalytic activity">
    <reaction evidence="9 10">
        <text>5,6-dimethylbenzimidazole + nicotinate beta-D-ribonucleotide = alpha-ribazole 5'-phosphate + nicotinate + H(+)</text>
        <dbReference type="Rhea" id="RHEA:11196"/>
        <dbReference type="ChEBI" id="CHEBI:15378"/>
        <dbReference type="ChEBI" id="CHEBI:15890"/>
        <dbReference type="ChEBI" id="CHEBI:32544"/>
        <dbReference type="ChEBI" id="CHEBI:57502"/>
        <dbReference type="ChEBI" id="CHEBI:57918"/>
        <dbReference type="EC" id="2.4.2.21"/>
    </reaction>
</comment>
<evidence type="ECO:0000256" key="7">
    <source>
        <dbReference type="ARBA" id="ARBA00022679"/>
    </source>
</evidence>
<name>A0AAP8NMS7_9BACT</name>
<reference evidence="11 12" key="1">
    <citation type="journal article" date="2017" name="BMC Genomics">
        <title>Genome sequencing of 39 Akkermansia muciniphila isolates reveals its population structure, genomic and functional diverisity, and global distribution in mammalian gut microbiotas.</title>
        <authorList>
            <person name="Guo X."/>
            <person name="Li S."/>
            <person name="Zhang J."/>
            <person name="Wu F."/>
            <person name="Li X."/>
            <person name="Wu D."/>
            <person name="Zhang M."/>
            <person name="Ou Z."/>
            <person name="Jie Z."/>
            <person name="Yan Q."/>
            <person name="Li P."/>
            <person name="Yi J."/>
            <person name="Peng Y."/>
        </authorList>
    </citation>
    <scope>NUCLEOTIDE SEQUENCE [LARGE SCALE GENOMIC DNA]</scope>
    <source>
        <strain evidence="11 12">GP43</strain>
    </source>
</reference>
<comment type="similarity">
    <text evidence="2 10">Belongs to the CobT family.</text>
</comment>
<dbReference type="PANTHER" id="PTHR43463:SF1">
    <property type="entry name" value="NICOTINATE-NUCLEOTIDE--DIMETHYLBENZIMIDAZOLE PHOSPHORIBOSYLTRANSFERASE"/>
    <property type="match status" value="1"/>
</dbReference>
<dbReference type="Pfam" id="PF02277">
    <property type="entry name" value="DBI_PRT"/>
    <property type="match status" value="1"/>
</dbReference>
<dbReference type="EC" id="2.4.2.21" evidence="3 10"/>
<gene>
    <name evidence="10 11" type="primary">cobT</name>
    <name evidence="11" type="ORF">CXU09_01175</name>
</gene>
<dbReference type="Gene3D" id="3.40.50.10210">
    <property type="match status" value="1"/>
</dbReference>
<dbReference type="Gene3D" id="1.10.1610.10">
    <property type="match status" value="1"/>
</dbReference>
<keyword evidence="7 10" id="KW-0808">Transferase</keyword>
<dbReference type="InterPro" id="IPR003200">
    <property type="entry name" value="Nict_dMeBzImd_PRibTrfase"/>
</dbReference>
<proteinExistence type="inferred from homology"/>
<evidence type="ECO:0000256" key="10">
    <source>
        <dbReference type="HAMAP-Rule" id="MF_00230"/>
    </source>
</evidence>
<keyword evidence="6 10" id="KW-0328">Glycosyltransferase</keyword>
<evidence type="ECO:0000313" key="11">
    <source>
        <dbReference type="EMBL" id="PNC57712.1"/>
    </source>
</evidence>
<dbReference type="NCBIfam" id="NF000996">
    <property type="entry name" value="PRK00105.1"/>
    <property type="match status" value="1"/>
</dbReference>
<dbReference type="RefSeq" id="WP_102735143.1">
    <property type="nucleotide sequence ID" value="NZ_CP072035.1"/>
</dbReference>
<evidence type="ECO:0000256" key="4">
    <source>
        <dbReference type="ARBA" id="ARBA00015486"/>
    </source>
</evidence>
<dbReference type="GO" id="GO:0009236">
    <property type="term" value="P:cobalamin biosynthetic process"/>
    <property type="evidence" value="ECO:0007669"/>
    <property type="project" value="UniProtKB-UniRule"/>
</dbReference>
<evidence type="ECO:0000313" key="12">
    <source>
        <dbReference type="Proteomes" id="UP000235914"/>
    </source>
</evidence>
<dbReference type="NCBIfam" id="TIGR03160">
    <property type="entry name" value="cobT_DBIPRT"/>
    <property type="match status" value="1"/>
</dbReference>
<feature type="active site" description="Proton acceptor" evidence="10">
    <location>
        <position position="313"/>
    </location>
</feature>
<evidence type="ECO:0000256" key="1">
    <source>
        <dbReference type="ARBA" id="ARBA00005049"/>
    </source>
</evidence>
<dbReference type="CDD" id="cd02439">
    <property type="entry name" value="DMB-PRT_CobT"/>
    <property type="match status" value="1"/>
</dbReference>
<dbReference type="SUPFAM" id="SSF52733">
    <property type="entry name" value="Nicotinate mononucleotide:5,6-dimethylbenzimidazole phosphoribosyltransferase (CobT)"/>
    <property type="match status" value="1"/>
</dbReference>
<comment type="function">
    <text evidence="10">Catalyzes the synthesis of alpha-ribazole-5'-phosphate from nicotinate mononucleotide (NAMN) and 5,6-dimethylbenzimidazole (DMB).</text>
</comment>
<dbReference type="InterPro" id="IPR017846">
    <property type="entry name" value="Nict_dMeBzImd_PRibTrfase_bact"/>
</dbReference>
<organism evidence="11 12">
    <name type="scientific">Akkermansia muciniphila</name>
    <dbReference type="NCBI Taxonomy" id="239935"/>
    <lineage>
        <taxon>Bacteria</taxon>
        <taxon>Pseudomonadati</taxon>
        <taxon>Verrucomicrobiota</taxon>
        <taxon>Verrucomicrobiia</taxon>
        <taxon>Verrucomicrobiales</taxon>
        <taxon>Akkermansiaceae</taxon>
        <taxon>Akkermansia</taxon>
    </lineage>
</organism>
<sequence>MNKLHIPPLDEQAAKAALEHQKILAKPPLALGKLEPVAIRIAAMTGNPAPRLKDKAIVLFAADHHIADHGLSLTSTDVTYIQTRNFLQGGGTINAFTRNAGARLSVVDVGVNYDFGDLPGLVKRKVMHGANDFSKGPAMTREQALECLQVGIDMAREEKNKGLDIVAAGEMGIGNTTPSSAIVAVLTGTPVETVTGRGSGVRGEVIRKKIKLIEQGITLNKPDPSDAIDVLAKVGGPEIGAMAGLMLGAASLRVPIVIDGFIAGAAAAIAQGIRPEAAQYFIGSHNSAEPGHKLIMDHISVTMYMDLGLCLGEGTGAALFFPLLDAATRVLSEMKTLPELDITVPC</sequence>
<evidence type="ECO:0000256" key="3">
    <source>
        <dbReference type="ARBA" id="ARBA00011991"/>
    </source>
</evidence>
<comment type="pathway">
    <text evidence="1 10">Nucleoside biosynthesis; alpha-ribazole biosynthesis; alpha-ribazole from 5,6-dimethylbenzimidazole: step 1/2.</text>
</comment>
<dbReference type="GO" id="GO:0008939">
    <property type="term" value="F:nicotinate-nucleotide-dimethylbenzimidazole phosphoribosyltransferase activity"/>
    <property type="evidence" value="ECO:0007669"/>
    <property type="project" value="UniProtKB-UniRule"/>
</dbReference>
<dbReference type="Proteomes" id="UP000235914">
    <property type="component" value="Unassembled WGS sequence"/>
</dbReference>
<evidence type="ECO:0000256" key="6">
    <source>
        <dbReference type="ARBA" id="ARBA00022676"/>
    </source>
</evidence>
<evidence type="ECO:0000256" key="9">
    <source>
        <dbReference type="ARBA" id="ARBA00047340"/>
    </source>
</evidence>
<evidence type="ECO:0000256" key="2">
    <source>
        <dbReference type="ARBA" id="ARBA00007110"/>
    </source>
</evidence>
<dbReference type="InterPro" id="IPR023195">
    <property type="entry name" value="Nict_dMeBzImd_PRibTrfase_N"/>
</dbReference>
<evidence type="ECO:0000256" key="8">
    <source>
        <dbReference type="ARBA" id="ARBA00030686"/>
    </source>
</evidence>
<dbReference type="FunFam" id="3.40.50.10210:FF:000001">
    <property type="entry name" value="Nicotinate-nucleotide--dimethylbenzimidazole phosphoribosyltransferase"/>
    <property type="match status" value="1"/>
</dbReference>
<dbReference type="EMBL" id="PJKN01000001">
    <property type="protein sequence ID" value="PNC57712.1"/>
    <property type="molecule type" value="Genomic_DNA"/>
</dbReference>
<dbReference type="InterPro" id="IPR036087">
    <property type="entry name" value="Nict_dMeBzImd_PRibTrfase_sf"/>
</dbReference>